<dbReference type="GO" id="GO:0008081">
    <property type="term" value="F:phosphoric diester hydrolase activity"/>
    <property type="evidence" value="ECO:0007669"/>
    <property type="project" value="InterPro"/>
</dbReference>
<protein>
    <submittedName>
        <fullName evidence="1">Uncharacterized protein</fullName>
    </submittedName>
</protein>
<dbReference type="OrthoDB" id="384721at2"/>
<dbReference type="PROSITE" id="PS51704">
    <property type="entry name" value="GP_PDE"/>
    <property type="match status" value="1"/>
</dbReference>
<dbReference type="PANTHER" id="PTHR46211:SF1">
    <property type="entry name" value="GLYCEROPHOSPHODIESTER PHOSPHODIESTERASE, CYTOPLASMIC"/>
    <property type="match status" value="1"/>
</dbReference>
<reference evidence="1 2" key="1">
    <citation type="submission" date="2020-08" db="EMBL/GenBank/DDBJ databases">
        <title>Genome sequence of Rhodobacteraceae bacterium Lw-13e.</title>
        <authorList>
            <person name="Poehlein A."/>
            <person name="Wolter L."/>
            <person name="Daniel R."/>
            <person name="Brinkhoff T."/>
        </authorList>
    </citation>
    <scope>NUCLEOTIDE SEQUENCE [LARGE SCALE GENOMIC DNA]</scope>
    <source>
        <strain evidence="1 2">Lw-13e</strain>
    </source>
</reference>
<dbReference type="InterPro" id="IPR030395">
    <property type="entry name" value="GP_PDE_dom"/>
</dbReference>
<dbReference type="PANTHER" id="PTHR46211">
    <property type="entry name" value="GLYCEROPHOSPHORYL DIESTER PHOSPHODIESTERASE"/>
    <property type="match status" value="1"/>
</dbReference>
<organism evidence="1 2">
    <name type="scientific">Pseudooceanicola algae</name>
    <dbReference type="NCBI Taxonomy" id="1537215"/>
    <lineage>
        <taxon>Bacteria</taxon>
        <taxon>Pseudomonadati</taxon>
        <taxon>Pseudomonadota</taxon>
        <taxon>Alphaproteobacteria</taxon>
        <taxon>Rhodobacterales</taxon>
        <taxon>Paracoccaceae</taxon>
        <taxon>Pseudooceanicola</taxon>
    </lineage>
</organism>
<dbReference type="Proteomes" id="UP000283786">
    <property type="component" value="Chromosome"/>
</dbReference>
<dbReference type="SUPFAM" id="SSF51695">
    <property type="entry name" value="PLC-like phosphodiesterases"/>
    <property type="match status" value="1"/>
</dbReference>
<dbReference type="AlphaFoldDB" id="A0A418SGK0"/>
<dbReference type="Gene3D" id="3.20.20.190">
    <property type="entry name" value="Phosphatidylinositol (PI) phosphodiesterase"/>
    <property type="match status" value="1"/>
</dbReference>
<sequence>MSDPTAQTPTSPTLHDSFRGAPIAHRGFHDQAGGRIENSRAAILAAVEAGYGIEIDLQPSSDGVAMVFHDDTLDRVTGATGPVCAQDAASLRGLTLTGSSDTIPTFAEILDLVAGRVPLLVEIKDQGRADVPDLPPETLEKAAAAAVEGYDGPLAFMSFNPDAVARMARFAPGVPRGLTSCGYDADDFPSLPEARRARLRDLADFATTGSSFISHHARDLDRPAVQALRDAGIPVLCWTIRSSAEEASARALADNVTFEGYDAAIPA</sequence>
<dbReference type="RefSeq" id="WP_119839423.1">
    <property type="nucleotide sequence ID" value="NZ_CP060436.1"/>
</dbReference>
<accession>A0A418SGK0</accession>
<dbReference type="EMBL" id="CP060436">
    <property type="protein sequence ID" value="QPM91806.1"/>
    <property type="molecule type" value="Genomic_DNA"/>
</dbReference>
<proteinExistence type="predicted"/>
<dbReference type="InterPro" id="IPR017946">
    <property type="entry name" value="PLC-like_Pdiesterase_TIM-brl"/>
</dbReference>
<evidence type="ECO:0000313" key="1">
    <source>
        <dbReference type="EMBL" id="QPM91806.1"/>
    </source>
</evidence>
<dbReference type="KEGG" id="palw:PSAL_030610"/>
<name>A0A418SGK0_9RHOB</name>
<gene>
    <name evidence="1" type="ORF">PSAL_030610</name>
</gene>
<keyword evidence="2" id="KW-1185">Reference proteome</keyword>
<evidence type="ECO:0000313" key="2">
    <source>
        <dbReference type="Proteomes" id="UP000283786"/>
    </source>
</evidence>
<dbReference type="Pfam" id="PF03009">
    <property type="entry name" value="GDPD"/>
    <property type="match status" value="1"/>
</dbReference>
<dbReference type="GO" id="GO:0006629">
    <property type="term" value="P:lipid metabolic process"/>
    <property type="evidence" value="ECO:0007669"/>
    <property type="project" value="InterPro"/>
</dbReference>